<feature type="domain" description="UvrD-like helicase C-terminal" evidence="13">
    <location>
        <begin position="525"/>
        <end position="837"/>
    </location>
</feature>
<dbReference type="PANTHER" id="PTHR11070:SF61">
    <property type="entry name" value="DNA 3'-5' HELICASE"/>
    <property type="match status" value="1"/>
</dbReference>
<keyword evidence="5 10" id="KW-0067">ATP-binding</keyword>
<feature type="domain" description="UvrD-like helicase ATP-binding" evidence="12">
    <location>
        <begin position="228"/>
        <end position="524"/>
    </location>
</feature>
<dbReference type="GO" id="GO:0003677">
    <property type="term" value="F:DNA binding"/>
    <property type="evidence" value="ECO:0007669"/>
    <property type="project" value="InterPro"/>
</dbReference>
<dbReference type="InterPro" id="IPR027417">
    <property type="entry name" value="P-loop_NTPase"/>
</dbReference>
<evidence type="ECO:0000256" key="4">
    <source>
        <dbReference type="ARBA" id="ARBA00022806"/>
    </source>
</evidence>
<dbReference type="InterPro" id="IPR014016">
    <property type="entry name" value="UvrD-like_ATP-bd"/>
</dbReference>
<evidence type="ECO:0000259" key="13">
    <source>
        <dbReference type="PROSITE" id="PS51217"/>
    </source>
</evidence>
<evidence type="ECO:0000259" key="12">
    <source>
        <dbReference type="PROSITE" id="PS51198"/>
    </source>
</evidence>
<dbReference type="InterPro" id="IPR013986">
    <property type="entry name" value="DExx_box_DNA_helicase_dom_sf"/>
</dbReference>
<feature type="compositionally biased region" description="Basic and acidic residues" evidence="11">
    <location>
        <begin position="1401"/>
        <end position="1426"/>
    </location>
</feature>
<dbReference type="EMBL" id="CP039353">
    <property type="protein sequence ID" value="QCE07733.1"/>
    <property type="molecule type" value="Genomic_DNA"/>
</dbReference>
<dbReference type="SUPFAM" id="SSF52540">
    <property type="entry name" value="P-loop containing nucleoside triphosphate hydrolases"/>
    <property type="match status" value="1"/>
</dbReference>
<reference evidence="14 15" key="1">
    <citation type="submission" date="2019-04" db="EMBL/GenBank/DDBJ databases">
        <title>An improved genome assembly and genetic linkage map for asparagus bean, Vigna unguiculata ssp. sesquipedialis.</title>
        <authorList>
            <person name="Xia Q."/>
            <person name="Zhang R."/>
            <person name="Dong Y."/>
        </authorList>
    </citation>
    <scope>NUCLEOTIDE SEQUENCE [LARGE SCALE GENOMIC DNA]</scope>
    <source>
        <tissue evidence="14">Leaf</tissue>
    </source>
</reference>
<dbReference type="Gene3D" id="1.10.10.160">
    <property type="match status" value="1"/>
</dbReference>
<comment type="catalytic activity">
    <reaction evidence="9">
        <text>ATP + H2O = ADP + phosphate + H(+)</text>
        <dbReference type="Rhea" id="RHEA:13065"/>
        <dbReference type="ChEBI" id="CHEBI:15377"/>
        <dbReference type="ChEBI" id="CHEBI:15378"/>
        <dbReference type="ChEBI" id="CHEBI:30616"/>
        <dbReference type="ChEBI" id="CHEBI:43474"/>
        <dbReference type="ChEBI" id="CHEBI:456216"/>
        <dbReference type="EC" id="5.6.2.4"/>
    </reaction>
</comment>
<evidence type="ECO:0000256" key="5">
    <source>
        <dbReference type="ARBA" id="ARBA00022840"/>
    </source>
</evidence>
<dbReference type="PROSITE" id="PS51198">
    <property type="entry name" value="UVRD_HELICASE_ATP_BIND"/>
    <property type="match status" value="1"/>
</dbReference>
<dbReference type="InterPro" id="IPR014017">
    <property type="entry name" value="DNA_helicase_UvrD-like_C"/>
</dbReference>
<gene>
    <name evidence="14" type="ORF">DEO72_LG9g2753</name>
</gene>
<dbReference type="PROSITE" id="PS51217">
    <property type="entry name" value="UVRD_HELICASE_CTER"/>
    <property type="match status" value="1"/>
</dbReference>
<feature type="region of interest" description="Disordered" evidence="11">
    <location>
        <begin position="20"/>
        <end position="39"/>
    </location>
</feature>
<dbReference type="Gene3D" id="1.10.486.10">
    <property type="entry name" value="PCRA, domain 4"/>
    <property type="match status" value="1"/>
</dbReference>
<evidence type="ECO:0000256" key="9">
    <source>
        <dbReference type="ARBA" id="ARBA00048988"/>
    </source>
</evidence>
<comment type="catalytic activity">
    <reaction evidence="7">
        <text>Couples ATP hydrolysis with the unwinding of duplex DNA by translocating in the 3'-5' direction.</text>
        <dbReference type="EC" id="5.6.2.4"/>
    </reaction>
</comment>
<dbReference type="GO" id="GO:0016787">
    <property type="term" value="F:hydrolase activity"/>
    <property type="evidence" value="ECO:0007669"/>
    <property type="project" value="UniProtKB-UniRule"/>
</dbReference>
<dbReference type="GO" id="GO:0005634">
    <property type="term" value="C:nucleus"/>
    <property type="evidence" value="ECO:0007669"/>
    <property type="project" value="TreeGrafter"/>
</dbReference>
<keyword evidence="2 10" id="KW-0547">Nucleotide-binding</keyword>
<evidence type="ECO:0000256" key="3">
    <source>
        <dbReference type="ARBA" id="ARBA00022801"/>
    </source>
</evidence>
<evidence type="ECO:0000256" key="1">
    <source>
        <dbReference type="ARBA" id="ARBA00009922"/>
    </source>
</evidence>
<dbReference type="InterPro" id="IPR000212">
    <property type="entry name" value="DNA_helicase_UvrD/REP"/>
</dbReference>
<organism evidence="14 15">
    <name type="scientific">Vigna unguiculata</name>
    <name type="common">Cowpea</name>
    <dbReference type="NCBI Taxonomy" id="3917"/>
    <lineage>
        <taxon>Eukaryota</taxon>
        <taxon>Viridiplantae</taxon>
        <taxon>Streptophyta</taxon>
        <taxon>Embryophyta</taxon>
        <taxon>Tracheophyta</taxon>
        <taxon>Spermatophyta</taxon>
        <taxon>Magnoliopsida</taxon>
        <taxon>eudicotyledons</taxon>
        <taxon>Gunneridae</taxon>
        <taxon>Pentapetalae</taxon>
        <taxon>rosids</taxon>
        <taxon>fabids</taxon>
        <taxon>Fabales</taxon>
        <taxon>Fabaceae</taxon>
        <taxon>Papilionoideae</taxon>
        <taxon>50 kb inversion clade</taxon>
        <taxon>NPAAA clade</taxon>
        <taxon>indigoferoid/millettioid clade</taxon>
        <taxon>Phaseoleae</taxon>
        <taxon>Vigna</taxon>
    </lineage>
</organism>
<dbReference type="GO" id="GO:0043138">
    <property type="term" value="F:3'-5' DNA helicase activity"/>
    <property type="evidence" value="ECO:0007669"/>
    <property type="project" value="UniProtKB-EC"/>
</dbReference>
<dbReference type="CDD" id="cd17932">
    <property type="entry name" value="DEXQc_UvrD"/>
    <property type="match status" value="1"/>
</dbReference>
<keyword evidence="15" id="KW-1185">Reference proteome</keyword>
<feature type="binding site" evidence="10">
    <location>
        <begin position="249"/>
        <end position="256"/>
    </location>
    <ligand>
        <name>ATP</name>
        <dbReference type="ChEBI" id="CHEBI:30616"/>
    </ligand>
</feature>
<evidence type="ECO:0000256" key="2">
    <source>
        <dbReference type="ARBA" id="ARBA00022741"/>
    </source>
</evidence>
<evidence type="ECO:0000256" key="10">
    <source>
        <dbReference type="PROSITE-ProRule" id="PRU00560"/>
    </source>
</evidence>
<keyword evidence="3 10" id="KW-0378">Hydrolase</keyword>
<dbReference type="Proteomes" id="UP000501690">
    <property type="component" value="Linkage Group LG9"/>
</dbReference>
<accession>A0A4D6N1P5</accession>
<evidence type="ECO:0000256" key="11">
    <source>
        <dbReference type="SAM" id="MobiDB-lite"/>
    </source>
</evidence>
<dbReference type="CDD" id="cd18807">
    <property type="entry name" value="SF1_C_UvrD"/>
    <property type="match status" value="1"/>
</dbReference>
<keyword evidence="4 10" id="KW-0347">Helicase</keyword>
<evidence type="ECO:0000313" key="14">
    <source>
        <dbReference type="EMBL" id="QCE07733.1"/>
    </source>
</evidence>
<name>A0A4D6N1P5_VIGUN</name>
<proteinExistence type="inferred from homology"/>
<dbReference type="Pfam" id="PF00580">
    <property type="entry name" value="UvrD-helicase"/>
    <property type="match status" value="1"/>
</dbReference>
<dbReference type="Gene3D" id="3.40.50.300">
    <property type="entry name" value="P-loop containing nucleotide triphosphate hydrolases"/>
    <property type="match status" value="2"/>
</dbReference>
<evidence type="ECO:0000313" key="15">
    <source>
        <dbReference type="Proteomes" id="UP000501690"/>
    </source>
</evidence>
<comment type="similarity">
    <text evidence="1">Belongs to the helicase family. UvrD subfamily.</text>
</comment>
<dbReference type="Pfam" id="PF13361">
    <property type="entry name" value="UvrD_C"/>
    <property type="match status" value="1"/>
</dbReference>
<dbReference type="EC" id="5.6.2.4" evidence="8"/>
<dbReference type="GO" id="GO:0000725">
    <property type="term" value="P:recombinational repair"/>
    <property type="evidence" value="ECO:0007669"/>
    <property type="project" value="TreeGrafter"/>
</dbReference>
<sequence>MTDQRSGRISAYFSASKPILSRKRPSDSSPLHSHRIKNAGDVGSDSFAKRVPLAEVSLNMFNATGNYHGPSSESIHGSFNARSVSLSALGSANENLCRALFETPRREPEGSKPKELDYFAASGLLDDDFDDSFLEQIDILVEQKSAEKAAEQQFDRICDEKVLNQSNISGEVSLSSGCSTVSVGLGNDYLLNYGVDLDTIQEEVDTSLQGLLNSNSSMPEEYLKYLQSLNDRQREAACTDISTPLMIVAGPGSGKTSTMVGRVLMLLNEGISPSNILAMTFTTAAASEMRERIGAIAGKTTAKELTISTFHSFSLQLCRSHGEKLGRTSEFFIYGQGQQRNAIIEAIRLLENEKSRNKDGALLMDDLSNSPKNPKQFKDKAKKWQKFVAQAKASGRTSAECRAMGNEIGAEILENYNNILKSCNALDYHDLINCSVMLLSDFPEVLKECQDSWKAIVIDEFQDTSAMQYKFLKILASHHKITIVGDDDQSIYSFNGADISGFTSFRTDFPNYKEIRLNKNYRSTRCIVEAASCLIQNNSKRCQLKNVLTDNSSGSKIVMKECHNEDAQCAFVVDKILEMSSNHSTDKCCFGNVAILYRRQVSGKAFQMAFRDRKIPFNIHGVAFYRKKVVRTIIAMLRTTLPGCDDGSYGRVFKALLPLEKDKKKRIIDHINKISTIRKCSFLSAAYDIFSAKISGIFKRSELTHGRKVLTTLEMISKLTQREKSISAIITSVANMIPEKYLLEQRAITDVDGGTFLNEDYDIRSVLQYLLDDVSEFLSTKFVEVEREREISEDKGCVFVLKAFIDYLFERERENFRARRRDNENSVTLTTIHQAKGLEWDVVFIVKANDSEIPLIHNFKGTLKDTAALVEEERRLLYVAMTRARQKLFMLYVLMDSNWQMLQPSRFLKEIPGSLIEVQGETNLQELQIKHEAFQKEPTPCTTDLLIKERQTEADVVPMPPEILDNHSSEISNELALFAEANSGNDFLRRFSVQDRSIVSHLFHQWAKKKAFQDPKRLLDKVSFVIDERLRQKKNKNKDLLNTLKPCLSCDEAFQYAQYVLRWEQIPADKRAYLMREKQEHFLKLKIENAMGSATPTVKQISYLKKLGCTVTPTSRLHASHLIEQYKSLPPPDASNKECLLWYRLCWRSRSRERERYDTRTQPVYKRVLKYPLPVGNKYSRVVTIRRGFYSQISADVGIFAITKNAYHEARNSRLRRRCSSSGRCCPPFARSRRREHAKLVVLPRRHRCYEWCFAGVNTSVCARPCVKRLHRKYPQPPLRLLCSAPPFSTSTATVNASPPTESFSVLPCHHRSVSKNHSSLTEITYLLWKSPSTTEVTYKSQFKLQKSTFGCAIFMLFMMIYGSPLPKFILVYGSSLPSSCGLRKLTSGIKSLAEVDFRPNEPDKHDDLNRSNDSDLPYDLDKNDDSNEPDDPNRLDLFFYVYQ</sequence>
<protein>
    <recommendedName>
        <fullName evidence="8">DNA 3'-5' helicase</fullName>
        <ecNumber evidence="8">5.6.2.4</ecNumber>
    </recommendedName>
</protein>
<dbReference type="PANTHER" id="PTHR11070">
    <property type="entry name" value="UVRD / RECB / PCRA DNA HELICASE FAMILY MEMBER"/>
    <property type="match status" value="1"/>
</dbReference>
<keyword evidence="6" id="KW-0413">Isomerase</keyword>
<evidence type="ECO:0000256" key="6">
    <source>
        <dbReference type="ARBA" id="ARBA00023235"/>
    </source>
</evidence>
<evidence type="ECO:0000256" key="7">
    <source>
        <dbReference type="ARBA" id="ARBA00034617"/>
    </source>
</evidence>
<dbReference type="GO" id="GO:0005524">
    <property type="term" value="F:ATP binding"/>
    <property type="evidence" value="ECO:0007669"/>
    <property type="project" value="UniProtKB-UniRule"/>
</dbReference>
<feature type="region of interest" description="Disordered" evidence="11">
    <location>
        <begin position="1401"/>
        <end position="1433"/>
    </location>
</feature>
<evidence type="ECO:0000256" key="8">
    <source>
        <dbReference type="ARBA" id="ARBA00034808"/>
    </source>
</evidence>